<name>A0A4U1J9P9_9BACT</name>
<keyword evidence="2" id="KW-1185">Reference proteome</keyword>
<accession>A0A4U1J9P9</accession>
<reference evidence="1 2" key="1">
    <citation type="submission" date="2019-04" db="EMBL/GenBank/DDBJ databases">
        <authorList>
            <person name="Li Y."/>
            <person name="Wang J."/>
        </authorList>
    </citation>
    <scope>NUCLEOTIDE SEQUENCE [LARGE SCALE GENOMIC DNA]</scope>
    <source>
        <strain evidence="1 2">DSM 14668</strain>
    </source>
</reference>
<comment type="caution">
    <text evidence="1">The sequence shown here is derived from an EMBL/GenBank/DDBJ whole genome shotgun (WGS) entry which is preliminary data.</text>
</comment>
<sequence length="64" mass="7536">MPSRMNLEIADEEARELKLALDIRLREMRNELVHTDDHAYRDDLRRSLERLEKVAEKVSGSGTR</sequence>
<evidence type="ECO:0000313" key="1">
    <source>
        <dbReference type="EMBL" id="TKD05143.1"/>
    </source>
</evidence>
<dbReference type="AlphaFoldDB" id="A0A4U1J9P9"/>
<proteinExistence type="predicted"/>
<evidence type="ECO:0000313" key="2">
    <source>
        <dbReference type="Proteomes" id="UP000309215"/>
    </source>
</evidence>
<dbReference type="EMBL" id="SSMQ01000022">
    <property type="protein sequence ID" value="TKD05143.1"/>
    <property type="molecule type" value="Genomic_DNA"/>
</dbReference>
<organism evidence="1 2">
    <name type="scientific">Polyangium fumosum</name>
    <dbReference type="NCBI Taxonomy" id="889272"/>
    <lineage>
        <taxon>Bacteria</taxon>
        <taxon>Pseudomonadati</taxon>
        <taxon>Myxococcota</taxon>
        <taxon>Polyangia</taxon>
        <taxon>Polyangiales</taxon>
        <taxon>Polyangiaceae</taxon>
        <taxon>Polyangium</taxon>
    </lineage>
</organism>
<dbReference type="Proteomes" id="UP000309215">
    <property type="component" value="Unassembled WGS sequence"/>
</dbReference>
<protein>
    <submittedName>
        <fullName evidence="1">Uncharacterized protein</fullName>
    </submittedName>
</protein>
<gene>
    <name evidence="1" type="ORF">E8A74_21615</name>
</gene>